<reference evidence="2" key="2">
    <citation type="submission" date="2023-07" db="EMBL/GenBank/DDBJ databases">
        <title>Genome mining of underrepresented organisms for secondary metabolites.</title>
        <authorList>
            <person name="D'Agostino P.M."/>
        </authorList>
    </citation>
    <scope>NUCLEOTIDE SEQUENCE [LARGE SCALE GENOMIC DNA]</scope>
    <source>
        <strain evidence="2">WS4403</strain>
    </source>
</reference>
<sequence>MSFGTDPIPNITLFGNQKAEFFVSDGGKGTPEAAAKYDSKIKQLVMVHPRNELPDLMKILKKAEKR</sequence>
<keyword evidence="2" id="KW-1185">Reference proteome</keyword>
<dbReference type="RefSeq" id="WP_241764048.1">
    <property type="nucleotide sequence ID" value="NZ_JAGGMQ010000001.1"/>
</dbReference>
<reference evidence="1 2" key="1">
    <citation type="submission" date="2021-03" db="EMBL/GenBank/DDBJ databases">
        <authorList>
            <person name="D'Agostino P."/>
            <person name="Huntemann M."/>
            <person name="Clum A."/>
            <person name="Spunde A."/>
            <person name="Palaniappan K."/>
            <person name="Ritter S."/>
            <person name="Mikhailova N."/>
            <person name="Chen I.-M."/>
            <person name="Stamatis D."/>
            <person name="Reddy T."/>
            <person name="O'Malley R."/>
            <person name="Daum C."/>
            <person name="Shapiro N."/>
            <person name="Ivanova N."/>
            <person name="Kyrpides N."/>
            <person name="Woyke T."/>
        </authorList>
    </citation>
    <scope>NUCLEOTIDE SEQUENCE [LARGE SCALE GENOMIC DNA]</scope>
    <source>
        <strain evidence="1 2">WS4403</strain>
    </source>
</reference>
<accession>A0ABS4P7S1</accession>
<organism evidence="1 2">
    <name type="scientific">Winslowiella toletana</name>
    <dbReference type="NCBI Taxonomy" id="92490"/>
    <lineage>
        <taxon>Bacteria</taxon>
        <taxon>Pseudomonadati</taxon>
        <taxon>Pseudomonadota</taxon>
        <taxon>Gammaproteobacteria</taxon>
        <taxon>Enterobacterales</taxon>
        <taxon>Erwiniaceae</taxon>
        <taxon>Winslowiella</taxon>
    </lineage>
</organism>
<proteinExistence type="predicted"/>
<dbReference type="EMBL" id="JAGGMQ010000001">
    <property type="protein sequence ID" value="MBP2168131.1"/>
    <property type="molecule type" value="Genomic_DNA"/>
</dbReference>
<protein>
    <submittedName>
        <fullName evidence="1">Uncharacterized protein</fullName>
    </submittedName>
</protein>
<comment type="caution">
    <text evidence="1">The sequence shown here is derived from an EMBL/GenBank/DDBJ whole genome shotgun (WGS) entry which is preliminary data.</text>
</comment>
<evidence type="ECO:0000313" key="2">
    <source>
        <dbReference type="Proteomes" id="UP001195624"/>
    </source>
</evidence>
<name>A0ABS4P7S1_9GAMM</name>
<dbReference type="Proteomes" id="UP001195624">
    <property type="component" value="Unassembled WGS sequence"/>
</dbReference>
<gene>
    <name evidence="1" type="ORF">J2125_001323</name>
</gene>
<evidence type="ECO:0000313" key="1">
    <source>
        <dbReference type="EMBL" id="MBP2168131.1"/>
    </source>
</evidence>